<evidence type="ECO:0000313" key="2">
    <source>
        <dbReference type="EMBL" id="QIM67394.1"/>
    </source>
</evidence>
<keyword evidence="1" id="KW-0812">Transmembrane</keyword>
<dbReference type="Proteomes" id="UP000501366">
    <property type="component" value="Chromosome"/>
</dbReference>
<feature type="transmembrane region" description="Helical" evidence="1">
    <location>
        <begin position="132"/>
        <end position="152"/>
    </location>
</feature>
<protein>
    <submittedName>
        <fullName evidence="2">DUF4153 domain-containing protein</fullName>
    </submittedName>
</protein>
<keyword evidence="1" id="KW-1133">Transmembrane helix</keyword>
<keyword evidence="1" id="KW-0472">Membrane</keyword>
<evidence type="ECO:0000256" key="1">
    <source>
        <dbReference type="SAM" id="Phobius"/>
    </source>
</evidence>
<organism evidence="2 3">
    <name type="scientific">Mannheimia granulomatis</name>
    <dbReference type="NCBI Taxonomy" id="85402"/>
    <lineage>
        <taxon>Bacteria</taxon>
        <taxon>Pseudomonadati</taxon>
        <taxon>Pseudomonadota</taxon>
        <taxon>Gammaproteobacteria</taxon>
        <taxon>Pasteurellales</taxon>
        <taxon>Pasteurellaceae</taxon>
        <taxon>Mannheimia</taxon>
    </lineage>
</organism>
<feature type="transmembrane region" description="Helical" evidence="1">
    <location>
        <begin position="164"/>
        <end position="182"/>
    </location>
</feature>
<feature type="transmembrane region" description="Helical" evidence="1">
    <location>
        <begin position="96"/>
        <end position="112"/>
    </location>
</feature>
<feature type="transmembrane region" description="Helical" evidence="1">
    <location>
        <begin position="297"/>
        <end position="316"/>
    </location>
</feature>
<feature type="transmembrane region" description="Helical" evidence="1">
    <location>
        <begin position="45"/>
        <end position="63"/>
    </location>
</feature>
<feature type="transmembrane region" description="Helical" evidence="1">
    <location>
        <begin position="323"/>
        <end position="341"/>
    </location>
</feature>
<dbReference type="Pfam" id="PF13687">
    <property type="entry name" value="DUF4153"/>
    <property type="match status" value="1"/>
</dbReference>
<dbReference type="KEGG" id="mgra:A4G16_08475"/>
<reference evidence="2 3" key="1">
    <citation type="submission" date="2016-03" db="EMBL/GenBank/DDBJ databases">
        <authorList>
            <person name="Bojesen A.M."/>
            <person name="Planet P."/>
            <person name="Hansen M.J."/>
        </authorList>
    </citation>
    <scope>NUCLEOTIDE SEQUENCE [LARGE SCALE GENOMIC DNA]</scope>
    <source>
        <strain evidence="2 3">B 234/94</strain>
    </source>
</reference>
<dbReference type="AlphaFoldDB" id="A0A6G8JK39"/>
<dbReference type="RefSeq" id="WP_165889530.1">
    <property type="nucleotide sequence ID" value="NZ_CP015030.1"/>
</dbReference>
<sequence length="599" mass="69979">MFSKLQRFSVMIKNAIIKHPIEILFVTYVTVILMPNVGHYDLFNAFHNLIALAPICFIVLYLARNTKAYWFLIPLPIATALFYSDIKLELLEDSRYWAVVLCTFLCLISQHWHKNNYNFVSQMTNKLVNITFAFVLATIIFGALSCITFAITELFNLNKYDYTIFKQFWVFSILWAFPVLFLTLENQHSANDSSYLNRVGEMLLNWILSPALIIYTAIIYAYVVFIALQGQMPNGVVANVAFPYLTLGLAIQAVQLLLQNAKWQWFYRYFAYLALLPLALIWYAIYIRLNHYGLTEARIYLVIGTITLSICYSLLISKSLAQYRLFSVISIVVILFSVFILDPQEIAREDQTQRLDSYLVKHKLLDANNKIDTQAVLEHKKALGENRDEIEHLDSMIRYIAKEYTVEQFKQKYGIESGYDLIYKTSERNYDSATFEASNSEFIRLTRDDMKNAQEYIIFNLRYYRPNRLNNHAADNKQCKKLISQAYDFKTLNKQDKYENINQECDKIQETPTEFIIEFSGIEPNIKFNINDAVKKVFDKHNLSMNERHKTDMLDKVKADLLKLDLGNAELSLNYIELRFIEDTGYVVESIRTNYLMLK</sequence>
<gene>
    <name evidence="2" type="ORF">A4G16_08475</name>
</gene>
<name>A0A6G8JK39_9PAST</name>
<dbReference type="EMBL" id="CP015030">
    <property type="protein sequence ID" value="QIM67394.1"/>
    <property type="molecule type" value="Genomic_DNA"/>
</dbReference>
<feature type="transmembrane region" description="Helical" evidence="1">
    <location>
        <begin position="203"/>
        <end position="228"/>
    </location>
</feature>
<feature type="transmembrane region" description="Helical" evidence="1">
    <location>
        <begin position="265"/>
        <end position="285"/>
    </location>
</feature>
<feature type="transmembrane region" description="Helical" evidence="1">
    <location>
        <begin position="21"/>
        <end position="39"/>
    </location>
</feature>
<proteinExistence type="predicted"/>
<dbReference type="InterPro" id="IPR025291">
    <property type="entry name" value="DUF4153"/>
</dbReference>
<accession>A0A6G8JK39</accession>
<feature type="transmembrane region" description="Helical" evidence="1">
    <location>
        <begin position="240"/>
        <end position="258"/>
    </location>
</feature>
<evidence type="ECO:0000313" key="3">
    <source>
        <dbReference type="Proteomes" id="UP000501366"/>
    </source>
</evidence>
<feature type="transmembrane region" description="Helical" evidence="1">
    <location>
        <begin position="68"/>
        <end position="84"/>
    </location>
</feature>